<dbReference type="Pfam" id="PF07883">
    <property type="entry name" value="Cupin_2"/>
    <property type="match status" value="1"/>
</dbReference>
<dbReference type="InterPro" id="IPR011051">
    <property type="entry name" value="RmlC_Cupin_sf"/>
</dbReference>
<dbReference type="InterPro" id="IPR013096">
    <property type="entry name" value="Cupin_2"/>
</dbReference>
<gene>
    <name evidence="2" type="ORF">GT409_08480</name>
</gene>
<dbReference type="CDD" id="cd02233">
    <property type="entry name" value="cupin_HNL-like"/>
    <property type="match status" value="1"/>
</dbReference>
<keyword evidence="3" id="KW-1185">Reference proteome</keyword>
<dbReference type="PANTHER" id="PTHR43698:SF1">
    <property type="entry name" value="BLL4564 PROTEIN"/>
    <property type="match status" value="1"/>
</dbReference>
<dbReference type="AlphaFoldDB" id="A0A6P1MAF6"/>
<sequence length="143" mass="15849">MNNKAVFAKGDPGPKEFFSNTAWVNMLHTDEDQAFDTQVYNVTFEPSARTYWHSHPGGQILLCTEGRGCYQEKGHPARQLGKGDVVAIPPNVNHWHGAAPDSEFVHIGMSTQVHLGPAEWFGPVTDEEYNGATADRSIINNRL</sequence>
<dbReference type="KEGG" id="taer:GT409_08480"/>
<proteinExistence type="predicted"/>
<protein>
    <submittedName>
        <fullName evidence="2">Cupin domain-containing protein</fullName>
    </submittedName>
</protein>
<reference evidence="2 3" key="1">
    <citation type="submission" date="2020-01" db="EMBL/GenBank/DDBJ databases">
        <title>Ponticoccus aerotolerans gen. nov., sp. nov., an anaerobic bacterium and proposal of Ponticoccusceae fam. nov., Ponticoccusles ord. nov. and Ponticoccuse classis nov. in the phylum Kiritimatiellaeota.</title>
        <authorList>
            <person name="Zhou L.Y."/>
            <person name="Du Z.J."/>
        </authorList>
    </citation>
    <scope>NUCLEOTIDE SEQUENCE [LARGE SCALE GENOMIC DNA]</scope>
    <source>
        <strain evidence="2 3">S-5007</strain>
    </source>
</reference>
<evidence type="ECO:0000259" key="1">
    <source>
        <dbReference type="Pfam" id="PF07883"/>
    </source>
</evidence>
<dbReference type="InterPro" id="IPR014710">
    <property type="entry name" value="RmlC-like_jellyroll"/>
</dbReference>
<feature type="domain" description="Cupin type-2" evidence="1">
    <location>
        <begin position="42"/>
        <end position="101"/>
    </location>
</feature>
<accession>A0A6P1MAF6</accession>
<evidence type="ECO:0000313" key="3">
    <source>
        <dbReference type="Proteomes" id="UP000464954"/>
    </source>
</evidence>
<dbReference type="Gene3D" id="2.60.120.10">
    <property type="entry name" value="Jelly Rolls"/>
    <property type="match status" value="1"/>
</dbReference>
<organism evidence="2 3">
    <name type="scientific">Tichowtungia aerotolerans</name>
    <dbReference type="NCBI Taxonomy" id="2697043"/>
    <lineage>
        <taxon>Bacteria</taxon>
        <taxon>Pseudomonadati</taxon>
        <taxon>Kiritimatiellota</taxon>
        <taxon>Tichowtungiia</taxon>
        <taxon>Tichowtungiales</taxon>
        <taxon>Tichowtungiaceae</taxon>
        <taxon>Tichowtungia</taxon>
    </lineage>
</organism>
<dbReference type="InterPro" id="IPR047263">
    <property type="entry name" value="HNL-like_cupin"/>
</dbReference>
<dbReference type="SUPFAM" id="SSF51182">
    <property type="entry name" value="RmlC-like cupins"/>
    <property type="match status" value="1"/>
</dbReference>
<evidence type="ECO:0000313" key="2">
    <source>
        <dbReference type="EMBL" id="QHI70907.1"/>
    </source>
</evidence>
<dbReference type="PANTHER" id="PTHR43698">
    <property type="entry name" value="RIBD C-TERMINAL DOMAIN CONTAINING PROTEIN"/>
    <property type="match status" value="1"/>
</dbReference>
<dbReference type="RefSeq" id="WP_160630079.1">
    <property type="nucleotide sequence ID" value="NZ_CP047593.1"/>
</dbReference>
<dbReference type="EMBL" id="CP047593">
    <property type="protein sequence ID" value="QHI70907.1"/>
    <property type="molecule type" value="Genomic_DNA"/>
</dbReference>
<name>A0A6P1MAF6_9BACT</name>
<dbReference type="Proteomes" id="UP000464954">
    <property type="component" value="Chromosome"/>
</dbReference>